<name>A0A0G1CDL3_9BACT</name>
<dbReference type="SUPFAM" id="SSF53474">
    <property type="entry name" value="alpha/beta-Hydrolases"/>
    <property type="match status" value="1"/>
</dbReference>
<dbReference type="Pfam" id="PF06821">
    <property type="entry name" value="Ser_hydrolase"/>
    <property type="match status" value="1"/>
</dbReference>
<dbReference type="InterPro" id="IPR029058">
    <property type="entry name" value="AB_hydrolase_fold"/>
</dbReference>
<dbReference type="PANTHER" id="PTHR15394">
    <property type="entry name" value="SERINE HYDROLASE RBBP9"/>
    <property type="match status" value="1"/>
</dbReference>
<dbReference type="InterPro" id="IPR010662">
    <property type="entry name" value="RBBP9/YdeN"/>
</dbReference>
<organism evidence="1 2">
    <name type="scientific">Candidatus Gottesmanbacteria bacterium GW2011_GWA2_42_18</name>
    <dbReference type="NCBI Taxonomy" id="1618442"/>
    <lineage>
        <taxon>Bacteria</taxon>
        <taxon>Candidatus Gottesmaniibacteriota</taxon>
    </lineage>
</organism>
<dbReference type="GO" id="GO:0016787">
    <property type="term" value="F:hydrolase activity"/>
    <property type="evidence" value="ECO:0007669"/>
    <property type="project" value="InterPro"/>
</dbReference>
<protein>
    <submittedName>
        <fullName evidence="1">Esterase</fullName>
    </submittedName>
</protein>
<accession>A0A0G1CDL3</accession>
<reference evidence="1 2" key="1">
    <citation type="journal article" date="2015" name="Nature">
        <title>rRNA introns, odd ribosomes, and small enigmatic genomes across a large radiation of phyla.</title>
        <authorList>
            <person name="Brown C.T."/>
            <person name="Hug L.A."/>
            <person name="Thomas B.C."/>
            <person name="Sharon I."/>
            <person name="Castelle C.J."/>
            <person name="Singh A."/>
            <person name="Wilkins M.J."/>
            <person name="Williams K.H."/>
            <person name="Banfield J.F."/>
        </authorList>
    </citation>
    <scope>NUCLEOTIDE SEQUENCE [LARGE SCALE GENOMIC DNA]</scope>
</reference>
<gene>
    <name evidence="1" type="ORF">UV09_C0003G0068</name>
</gene>
<dbReference type="Proteomes" id="UP000034320">
    <property type="component" value="Unassembled WGS sequence"/>
</dbReference>
<evidence type="ECO:0000313" key="1">
    <source>
        <dbReference type="EMBL" id="KKS47723.1"/>
    </source>
</evidence>
<dbReference type="PANTHER" id="PTHR15394:SF3">
    <property type="entry name" value="SERINE HYDROLASE RBBP9"/>
    <property type="match status" value="1"/>
</dbReference>
<dbReference type="AlphaFoldDB" id="A0A0G1CDL3"/>
<proteinExistence type="predicted"/>
<dbReference type="Gene3D" id="3.40.50.1820">
    <property type="entry name" value="alpha/beta hydrolase"/>
    <property type="match status" value="1"/>
</dbReference>
<sequence length="391" mass="45459">MQFVIFHGSLGSKEGNWFPDLKKKLSDMGQQVICPQYPVDNFSEITKKSKSKQNLNSWMKTFEKVVLPQLSKTGKICFIGHSLGNLFILHVLAKHKIKLDCAIFVSPCLDKLNLIPWQYDLVNSTFYKTDFDFEELVNLVSTSYVLYSDNDPYIESRRALHFAKVMESSPIFVRRAGHLNSEANLNEFPLVFDLCVTRLDLDLYQRYILGRSKHSLVENIINSSRKYMTITPEEGQAEGRFHFMNISKSGFATFVSNSEEWNPESDYFTSGRKARMRGVDFTRVFIIKSINDLNRKVLQKQIELDLKACIKVRFIKYDVFKTLSTEEDFGIWDNEYVCIINRNQQGKELDLLLDSRIESIKNAQDWREQILNNSTGIKSHIEINHWKKGNK</sequence>
<dbReference type="EMBL" id="LCDD01000003">
    <property type="protein sequence ID" value="KKS47723.1"/>
    <property type="molecule type" value="Genomic_DNA"/>
</dbReference>
<evidence type="ECO:0000313" key="2">
    <source>
        <dbReference type="Proteomes" id="UP000034320"/>
    </source>
</evidence>
<comment type="caution">
    <text evidence="1">The sequence shown here is derived from an EMBL/GenBank/DDBJ whole genome shotgun (WGS) entry which is preliminary data.</text>
</comment>